<dbReference type="InterPro" id="IPR051786">
    <property type="entry name" value="ASN_synthetase/amidase"/>
</dbReference>
<evidence type="ECO:0000313" key="5">
    <source>
        <dbReference type="EMBL" id="XBH07341.1"/>
    </source>
</evidence>
<dbReference type="InterPro" id="IPR001962">
    <property type="entry name" value="Asn_synthase"/>
</dbReference>
<feature type="domain" description="Asparagine synthetase" evidence="4">
    <location>
        <begin position="4"/>
        <end position="237"/>
    </location>
</feature>
<reference evidence="5" key="1">
    <citation type="submission" date="2024-05" db="EMBL/GenBank/DDBJ databases">
        <title>Planctomycetes of the genus Singulisphaera possess chitinolytic capabilities.</title>
        <authorList>
            <person name="Ivanova A."/>
        </authorList>
    </citation>
    <scope>NUCLEOTIDE SEQUENCE</scope>
    <source>
        <strain evidence="5">Ch08T</strain>
    </source>
</reference>
<dbReference type="GO" id="GO:0004066">
    <property type="term" value="F:asparagine synthase (glutamine-hydrolyzing) activity"/>
    <property type="evidence" value="ECO:0007669"/>
    <property type="project" value="UniProtKB-EC"/>
</dbReference>
<dbReference type="PANTHER" id="PTHR43284:SF1">
    <property type="entry name" value="ASPARAGINE SYNTHETASE"/>
    <property type="match status" value="1"/>
</dbReference>
<dbReference type="Gene3D" id="3.40.50.620">
    <property type="entry name" value="HUPs"/>
    <property type="match status" value="1"/>
</dbReference>
<evidence type="ECO:0000256" key="1">
    <source>
        <dbReference type="ARBA" id="ARBA00005187"/>
    </source>
</evidence>
<dbReference type="AlphaFoldDB" id="A0AAU7CQ16"/>
<comment type="catalytic activity">
    <reaction evidence="3">
        <text>L-aspartate + L-glutamine + ATP + H2O = L-asparagine + L-glutamate + AMP + diphosphate + H(+)</text>
        <dbReference type="Rhea" id="RHEA:12228"/>
        <dbReference type="ChEBI" id="CHEBI:15377"/>
        <dbReference type="ChEBI" id="CHEBI:15378"/>
        <dbReference type="ChEBI" id="CHEBI:29985"/>
        <dbReference type="ChEBI" id="CHEBI:29991"/>
        <dbReference type="ChEBI" id="CHEBI:30616"/>
        <dbReference type="ChEBI" id="CHEBI:33019"/>
        <dbReference type="ChEBI" id="CHEBI:58048"/>
        <dbReference type="ChEBI" id="CHEBI:58359"/>
        <dbReference type="ChEBI" id="CHEBI:456215"/>
        <dbReference type="EC" id="6.3.5.4"/>
    </reaction>
</comment>
<comment type="pathway">
    <text evidence="1">Amino-acid biosynthesis; L-asparagine biosynthesis; L-asparagine from L-aspartate (L-Gln route): step 1/1.</text>
</comment>
<dbReference type="PANTHER" id="PTHR43284">
    <property type="entry name" value="ASPARAGINE SYNTHETASE (GLUTAMINE-HYDROLYZING)"/>
    <property type="match status" value="1"/>
</dbReference>
<dbReference type="SUPFAM" id="SSF52402">
    <property type="entry name" value="Adenine nucleotide alpha hydrolases-like"/>
    <property type="match status" value="1"/>
</dbReference>
<name>A0AAU7CQ16_9BACT</name>
<dbReference type="EMBL" id="CP155447">
    <property type="protein sequence ID" value="XBH07341.1"/>
    <property type="molecule type" value="Genomic_DNA"/>
</dbReference>
<organism evidence="5">
    <name type="scientific">Singulisphaera sp. Ch08</name>
    <dbReference type="NCBI Taxonomy" id="3120278"/>
    <lineage>
        <taxon>Bacteria</taxon>
        <taxon>Pseudomonadati</taxon>
        <taxon>Planctomycetota</taxon>
        <taxon>Planctomycetia</taxon>
        <taxon>Isosphaerales</taxon>
        <taxon>Isosphaeraceae</taxon>
        <taxon>Singulisphaera</taxon>
    </lineage>
</organism>
<accession>A0AAU7CQ16</accession>
<evidence type="ECO:0000256" key="3">
    <source>
        <dbReference type="ARBA" id="ARBA00048741"/>
    </source>
</evidence>
<gene>
    <name evidence="5" type="ORF">V5E97_15245</name>
</gene>
<proteinExistence type="predicted"/>
<dbReference type="GO" id="GO:0005829">
    <property type="term" value="C:cytosol"/>
    <property type="evidence" value="ECO:0007669"/>
    <property type="project" value="TreeGrafter"/>
</dbReference>
<dbReference type="RefSeq" id="WP_406700178.1">
    <property type="nucleotide sequence ID" value="NZ_CP155447.1"/>
</dbReference>
<dbReference type="InterPro" id="IPR014729">
    <property type="entry name" value="Rossmann-like_a/b/a_fold"/>
</dbReference>
<dbReference type="Pfam" id="PF00733">
    <property type="entry name" value="Asn_synthase"/>
    <property type="match status" value="1"/>
</dbReference>
<dbReference type="CDD" id="cd01991">
    <property type="entry name" value="Asn_synthase_B_C"/>
    <property type="match status" value="1"/>
</dbReference>
<evidence type="ECO:0000256" key="2">
    <source>
        <dbReference type="ARBA" id="ARBA00012737"/>
    </source>
</evidence>
<dbReference type="EC" id="6.3.5.4" evidence="2"/>
<dbReference type="GO" id="GO:0006529">
    <property type="term" value="P:asparagine biosynthetic process"/>
    <property type="evidence" value="ECO:0007669"/>
    <property type="project" value="InterPro"/>
</dbReference>
<protein>
    <recommendedName>
        <fullName evidence="2">asparagine synthase (glutamine-hydrolyzing)</fullName>
        <ecNumber evidence="2">6.3.5.4</ecNumber>
    </recommendedName>
</protein>
<evidence type="ECO:0000259" key="4">
    <source>
        <dbReference type="Pfam" id="PF00733"/>
    </source>
</evidence>
<sequence>MQAFQDEPFGGLPTLGMALIHEQARELGVVVLLDGNGMDEAWAGYDYYRRAGAIDTKIGPVQGTFTPSTHHPCLRPEFASRARPFVPEHPLRDPLRDLQYRDVRYAKIPRAMRFADRCSMMYGRELREPFLDHRIVELGLALPAAYKIRDGQGKWLPRRIAEHLLPDGVREAPKRPVQTPQREWLRGPLAGWADHQIEVALAGWGQDWLDPVATRAAWRDYRQGQSDNSFPIWQWISLGMIAGDEHG</sequence>